<name>A0A5C0UH16_9RICK</name>
<dbReference type="EMBL" id="CP043312">
    <property type="protein sequence ID" value="QEK39425.1"/>
    <property type="molecule type" value="Genomic_DNA"/>
</dbReference>
<sequence length="321" mass="36808">MLYLCVKTPFYYVRDKIFSVEFVKHINEFLIQERGGGDRANLDGMVFEFLLLTRDKKEKFLRDHKEDWKMFSPGTVKDIRSKSTCEVAEQTNIVREKCVEAMREIYVNFERIGLNIKSYCSAEFANVGGGVLFAENVCSWKAFILSNDMLGGFNEILPDDVKERQRALIGRSNMPGVDLQQLGNQYLKNVHDGLNDIQDRLILQDVFTKDKIANLQDNGTCLSDNEKKAIKEIVVPLMRVVRDKLCEQYKDGGGEEKKQVKKSCQVLQKSWEEMPAWLRGGQEAKVEVKKHTEVTTTVTETEELQFCLTGDGMGEMEDTEE</sequence>
<gene>
    <name evidence="1" type="ORF">FZC37_00515</name>
</gene>
<organism evidence="1 2">
    <name type="scientific">Candidatus Sneabacter namystus</name>
    <dbReference type="NCBI Taxonomy" id="2601646"/>
    <lineage>
        <taxon>Bacteria</taxon>
        <taxon>Pseudomonadati</taxon>
        <taxon>Pseudomonadota</taxon>
        <taxon>Alphaproteobacteria</taxon>
        <taxon>Rickettsiales</taxon>
        <taxon>Rickettsiaceae</taxon>
        <taxon>Rickettsieae</taxon>
        <taxon>Candidatus Sneabacter</taxon>
    </lineage>
</organism>
<dbReference type="KEGG" id="snay:FZC37_00515"/>
<protein>
    <submittedName>
        <fullName evidence="1">Uncharacterized protein</fullName>
    </submittedName>
</protein>
<evidence type="ECO:0000313" key="2">
    <source>
        <dbReference type="Proteomes" id="UP000323844"/>
    </source>
</evidence>
<evidence type="ECO:0000313" key="1">
    <source>
        <dbReference type="EMBL" id="QEK39425.1"/>
    </source>
</evidence>
<dbReference type="Proteomes" id="UP000323844">
    <property type="component" value="Chromosome"/>
</dbReference>
<dbReference type="RefSeq" id="WP_148951786.1">
    <property type="nucleotide sequence ID" value="NZ_CP043312.1"/>
</dbReference>
<proteinExistence type="predicted"/>
<accession>A0A5C0UH16</accession>
<dbReference type="AlphaFoldDB" id="A0A5C0UH16"/>
<reference evidence="1 2" key="1">
    <citation type="submission" date="2019-08" db="EMBL/GenBank/DDBJ databases">
        <title>Highly reduced genomes of protist endosymbionts show evolutionary convergence.</title>
        <authorList>
            <person name="George E."/>
            <person name="Husnik F."/>
            <person name="Tashyreva D."/>
            <person name="Prokopchuk G."/>
            <person name="Horak A."/>
            <person name="Kwong W.K."/>
            <person name="Lukes J."/>
            <person name="Keeling P.J."/>
        </authorList>
    </citation>
    <scope>NUCLEOTIDE SEQUENCE [LARGE SCALE GENOMIC DNA]</scope>
    <source>
        <strain evidence="1">1621</strain>
    </source>
</reference>
<keyword evidence="2" id="KW-1185">Reference proteome</keyword>